<dbReference type="EMBL" id="QNSF01000043">
    <property type="protein sequence ID" value="RBP85413.1"/>
    <property type="molecule type" value="Genomic_DNA"/>
</dbReference>
<keyword evidence="1" id="KW-0812">Transmembrane</keyword>
<comment type="caution">
    <text evidence="2">The sequence shown here is derived from an EMBL/GenBank/DDBJ whole genome shotgun (WGS) entry which is preliminary data.</text>
</comment>
<proteinExistence type="predicted"/>
<keyword evidence="1" id="KW-1133">Transmembrane helix</keyword>
<keyword evidence="3" id="KW-1185">Reference proteome</keyword>
<dbReference type="AlphaFoldDB" id="A0A366JEP4"/>
<organism evidence="2 3">
    <name type="scientific">Cytobacillus firmus</name>
    <name type="common">Bacillus firmus</name>
    <dbReference type="NCBI Taxonomy" id="1399"/>
    <lineage>
        <taxon>Bacteria</taxon>
        <taxon>Bacillati</taxon>
        <taxon>Bacillota</taxon>
        <taxon>Bacilli</taxon>
        <taxon>Bacillales</taxon>
        <taxon>Bacillaceae</taxon>
        <taxon>Cytobacillus</taxon>
    </lineage>
</organism>
<accession>A0A366JEP4</accession>
<dbReference type="Proteomes" id="UP000252731">
    <property type="component" value="Unassembled WGS sequence"/>
</dbReference>
<name>A0A366JEP4_CYTFI</name>
<evidence type="ECO:0000313" key="2">
    <source>
        <dbReference type="EMBL" id="RBP85413.1"/>
    </source>
</evidence>
<evidence type="ECO:0000256" key="1">
    <source>
        <dbReference type="SAM" id="Phobius"/>
    </source>
</evidence>
<protein>
    <submittedName>
        <fullName evidence="2">Uncharacterized protein</fullName>
    </submittedName>
</protein>
<reference evidence="2 3" key="1">
    <citation type="submission" date="2018-06" db="EMBL/GenBank/DDBJ databases">
        <title>Freshwater and sediment microbial communities from various areas in North America, analyzing microbe dynamics in response to fracking.</title>
        <authorList>
            <person name="Lamendella R."/>
        </authorList>
    </citation>
    <scope>NUCLEOTIDE SEQUENCE [LARGE SCALE GENOMIC DNA]</scope>
    <source>
        <strain evidence="2 3">14_TX</strain>
    </source>
</reference>
<evidence type="ECO:0000313" key="3">
    <source>
        <dbReference type="Proteomes" id="UP000252731"/>
    </source>
</evidence>
<sequence>MEYSKKNVRCLTYLTNNKMKQSRISLQLVVWSPGFGRMYSYIIVKKLWNFYYLFIHPGLLYFLYLARRYAKNLQSKKAEEV</sequence>
<keyword evidence="1" id="KW-0472">Membrane</keyword>
<gene>
    <name evidence="2" type="ORF">DFO70_1439</name>
</gene>
<feature type="transmembrane region" description="Helical" evidence="1">
    <location>
        <begin position="50"/>
        <end position="66"/>
    </location>
</feature>